<accession>A0A2T4I4S5</accession>
<evidence type="ECO:0008006" key="3">
    <source>
        <dbReference type="Google" id="ProtNLM"/>
    </source>
</evidence>
<keyword evidence="2" id="KW-1185">Reference proteome</keyword>
<protein>
    <recommendedName>
        <fullName evidence="3">TniQ family protein</fullName>
    </recommendedName>
</protein>
<dbReference type="AlphaFoldDB" id="A0A2T4I4S5"/>
<evidence type="ECO:0000313" key="2">
    <source>
        <dbReference type="Proteomes" id="UP000241206"/>
    </source>
</evidence>
<dbReference type="Proteomes" id="UP000241206">
    <property type="component" value="Unassembled WGS sequence"/>
</dbReference>
<evidence type="ECO:0000313" key="1">
    <source>
        <dbReference type="EMBL" id="PTD24617.1"/>
    </source>
</evidence>
<gene>
    <name evidence="1" type="ORF">CV103_07295</name>
</gene>
<comment type="caution">
    <text evidence="1">The sequence shown here is derived from an EMBL/GenBank/DDBJ whole genome shotgun (WGS) entry which is preliminary data.</text>
</comment>
<sequence>MQAWLKAAADRLDVSAIRLAEQSLARRYPALALDFLVWEHLPRPVDYPEVSAVPRLGISWCSRCLAEGFANDEPAYVRQQWVLAASGFCHRHRWPLEDRCNACGSLNWRFATPARGPLRMICGACWRPLERASVSTLDAEKAARACWDHAITFELQLMGAMAGKTPDQFRFNFTSASQLLDQVRDICSLLNRSPPGHDHWGGRTRAIALNDFACDAITPGMRDYRFLSYDEPNPLATATPLLRRCLLAAAHAIIDSDPGTTTALFGPDAPPAIDTFVAGMNRELLDSYPAATGHWSPTFTRQIEAAKQRRRRRSTLAKFKLRRFAGNTAFAEV</sequence>
<proteinExistence type="predicted"/>
<dbReference type="EMBL" id="PHHF01000031">
    <property type="protein sequence ID" value="PTD24617.1"/>
    <property type="molecule type" value="Genomic_DNA"/>
</dbReference>
<name>A0A2T4I4S5_9SPHN</name>
<reference evidence="1 2" key="1">
    <citation type="submission" date="2017-11" db="EMBL/GenBank/DDBJ databases">
        <title>Sphingomonas oleivorans sp. nov., isolated from oil-contaminated soil.</title>
        <authorList>
            <person name="Wang L."/>
            <person name="Chen L."/>
        </authorList>
    </citation>
    <scope>NUCLEOTIDE SEQUENCE [LARGE SCALE GENOMIC DNA]</scope>
    <source>
        <strain evidence="1 2">K101</strain>
    </source>
</reference>
<organism evidence="1 2">
    <name type="scientific">Edaphosphingomonas fennica</name>
    <dbReference type="NCBI Taxonomy" id="114404"/>
    <lineage>
        <taxon>Bacteria</taxon>
        <taxon>Pseudomonadati</taxon>
        <taxon>Pseudomonadota</taxon>
        <taxon>Alphaproteobacteria</taxon>
        <taxon>Sphingomonadales</taxon>
        <taxon>Rhizorhabdaceae</taxon>
        <taxon>Edaphosphingomonas</taxon>
    </lineage>
</organism>